<name>S2DWM3_INDAL</name>
<dbReference type="STRING" id="1189612.A33Q_2256"/>
<dbReference type="EMBL" id="ALWO02000033">
    <property type="protein sequence ID" value="EOZ96486.1"/>
    <property type="molecule type" value="Genomic_DNA"/>
</dbReference>
<dbReference type="Proteomes" id="UP000006073">
    <property type="component" value="Unassembled WGS sequence"/>
</dbReference>
<sequence>MTKNKVKIGVCSICGSEGELTKEHVPPQKAFNKGRWTQHLYNNEEWQNNPLEAPQKRIFKQGGITFTSICGKCNNNTGSWYAPAFSDWCHYGMDILRRSNGKSSVYVPNTLKPLNTIKQIITMFLAINEPEFAQRNQELVKFVLNRDYYPLAGNYKVWAYYKFDSKLRYVKESYIGNLNKSIKPIMLTEIAYPPYGFVLSDSVDKSEIDYKLVNITHFSYHEYDQEKSFEMKLPTLPTEINIPGDYRSSEEITKTIIENKLKYPDR</sequence>
<dbReference type="eggNOG" id="ENOG502ZBIZ">
    <property type="taxonomic scope" value="Bacteria"/>
</dbReference>
<proteinExistence type="predicted"/>
<keyword evidence="2" id="KW-1185">Reference proteome</keyword>
<reference evidence="1 2" key="1">
    <citation type="journal article" date="2013" name="Genome Announc.">
        <title>Draft Genome Sequence of Indibacter alkaliphilus Strain LW1T, Isolated from Lonar Lake, a Haloalkaline Lake in the Buldana District of Maharashtra, India.</title>
        <authorList>
            <person name="Singh A."/>
            <person name="Kumar Jangir P."/>
            <person name="Sharma R."/>
            <person name="Singh A."/>
            <person name="Kumar Pinnaka A."/>
            <person name="Shivaji S."/>
        </authorList>
    </citation>
    <scope>NUCLEOTIDE SEQUENCE [LARGE SCALE GENOMIC DNA]</scope>
    <source>
        <strain evidence="2">CCUG 57479 / KCTC 22604 / LW1</strain>
    </source>
</reference>
<gene>
    <name evidence="1" type="ORF">A33Q_2256</name>
</gene>
<evidence type="ECO:0008006" key="3">
    <source>
        <dbReference type="Google" id="ProtNLM"/>
    </source>
</evidence>
<accession>S2DWM3</accession>
<dbReference type="RefSeq" id="WP_009033866.1">
    <property type="nucleotide sequence ID" value="NZ_ALWO02000033.1"/>
</dbReference>
<protein>
    <recommendedName>
        <fullName evidence="3">HNH endonuclease</fullName>
    </recommendedName>
</protein>
<comment type="caution">
    <text evidence="1">The sequence shown here is derived from an EMBL/GenBank/DDBJ whole genome shotgun (WGS) entry which is preliminary data.</text>
</comment>
<organism evidence="1 2">
    <name type="scientific">Indibacter alkaliphilus (strain CCUG 57479 / KCTC 22604 / LW1)</name>
    <dbReference type="NCBI Taxonomy" id="1189612"/>
    <lineage>
        <taxon>Bacteria</taxon>
        <taxon>Pseudomonadati</taxon>
        <taxon>Bacteroidota</taxon>
        <taxon>Cytophagia</taxon>
        <taxon>Cytophagales</taxon>
        <taxon>Cyclobacteriaceae</taxon>
    </lineage>
</organism>
<evidence type="ECO:0000313" key="1">
    <source>
        <dbReference type="EMBL" id="EOZ96486.1"/>
    </source>
</evidence>
<evidence type="ECO:0000313" key="2">
    <source>
        <dbReference type="Proteomes" id="UP000006073"/>
    </source>
</evidence>
<dbReference type="AlphaFoldDB" id="S2DWM3"/>
<dbReference type="OrthoDB" id="8446601at2"/>